<protein>
    <submittedName>
        <fullName evidence="3">Transcriptional regulator, AraC family</fullName>
    </submittedName>
</protein>
<evidence type="ECO:0000259" key="2">
    <source>
        <dbReference type="PROSITE" id="PS01124"/>
    </source>
</evidence>
<feature type="domain" description="HTH araC/xylS-type" evidence="2">
    <location>
        <begin position="238"/>
        <end position="333"/>
    </location>
</feature>
<dbReference type="InterPro" id="IPR018060">
    <property type="entry name" value="HTH_AraC"/>
</dbReference>
<dbReference type="SMART" id="SM00342">
    <property type="entry name" value="HTH_ARAC"/>
    <property type="match status" value="1"/>
</dbReference>
<dbReference type="STRING" id="1219383.SAMN05421733_101232"/>
<keyword evidence="4" id="KW-1185">Reference proteome</keyword>
<reference evidence="4" key="1">
    <citation type="submission" date="2016-09" db="EMBL/GenBank/DDBJ databases">
        <authorList>
            <person name="Varghese N."/>
            <person name="Submissions S."/>
        </authorList>
    </citation>
    <scope>NUCLEOTIDE SEQUENCE [LARGE SCALE GENOMIC DNA]</scope>
    <source>
        <strain evidence="4">ANC 4422</strain>
    </source>
</reference>
<dbReference type="GO" id="GO:0003700">
    <property type="term" value="F:DNA-binding transcription factor activity"/>
    <property type="evidence" value="ECO:0007669"/>
    <property type="project" value="InterPro"/>
</dbReference>
<evidence type="ECO:0000256" key="1">
    <source>
        <dbReference type="ARBA" id="ARBA00023125"/>
    </source>
</evidence>
<organism evidence="3 4">
    <name type="scientific">Acinetobacter boissieri</name>
    <dbReference type="NCBI Taxonomy" id="1219383"/>
    <lineage>
        <taxon>Bacteria</taxon>
        <taxon>Pseudomonadati</taxon>
        <taxon>Pseudomonadota</taxon>
        <taxon>Gammaproteobacteria</taxon>
        <taxon>Moraxellales</taxon>
        <taxon>Moraxellaceae</taxon>
        <taxon>Acinetobacter</taxon>
    </lineage>
</organism>
<dbReference type="Proteomes" id="UP000242501">
    <property type="component" value="Unassembled WGS sequence"/>
</dbReference>
<dbReference type="InterPro" id="IPR032687">
    <property type="entry name" value="AraC-type_N"/>
</dbReference>
<dbReference type="Pfam" id="PF12833">
    <property type="entry name" value="HTH_18"/>
    <property type="match status" value="1"/>
</dbReference>
<dbReference type="GO" id="GO:0000976">
    <property type="term" value="F:transcription cis-regulatory region binding"/>
    <property type="evidence" value="ECO:0007669"/>
    <property type="project" value="TreeGrafter"/>
</dbReference>
<dbReference type="Pfam" id="PF12625">
    <property type="entry name" value="Arabinose_bd"/>
    <property type="match status" value="1"/>
</dbReference>
<gene>
    <name evidence="3" type="ORF">SAMN05421733_101232</name>
</gene>
<dbReference type="PANTHER" id="PTHR47894">
    <property type="entry name" value="HTH-TYPE TRANSCRIPTIONAL REGULATOR GADX"/>
    <property type="match status" value="1"/>
</dbReference>
<dbReference type="PROSITE" id="PS01124">
    <property type="entry name" value="HTH_ARAC_FAMILY_2"/>
    <property type="match status" value="1"/>
</dbReference>
<dbReference type="Gene3D" id="1.10.10.60">
    <property type="entry name" value="Homeodomain-like"/>
    <property type="match status" value="1"/>
</dbReference>
<dbReference type="PANTHER" id="PTHR47894:SF1">
    <property type="entry name" value="HTH-TYPE TRANSCRIPTIONAL REGULATOR VQSM"/>
    <property type="match status" value="1"/>
</dbReference>
<sequence>MNYEHDHLFIPAHHQLSLLIDLARQYHLDDHILLHGSGLFLQDILSANKKISYIQFIKVLNNAKQYFHSDDIRFLFGKRCLTTPFNHALKSILYAQNFEQALQRCLEFHAFVCPWLTPKLIKNNHEIMIYWLNVPRNDEGLFLLEISMSAFKALSRDILGEKIAWRFDFNSDEPEYIEQYWSHLGDQLHFRQPLSCMRLSINYLLKPLQQHSFTLSSTCYLQAQHDIEKYQLQQSFLEAVYRYLMQHISQGVSLDTTASHFSMSSATLKRKLKKHNTSFQAQVDQCRLHTTIILQRMHGFNSEQIAHHLAIHDPTNFRRAFKRWCGLNVQQLI</sequence>
<dbReference type="EMBL" id="FMYL01000001">
    <property type="protein sequence ID" value="SDB81902.1"/>
    <property type="molecule type" value="Genomic_DNA"/>
</dbReference>
<evidence type="ECO:0000313" key="3">
    <source>
        <dbReference type="EMBL" id="SDB81902.1"/>
    </source>
</evidence>
<dbReference type="GO" id="GO:0005829">
    <property type="term" value="C:cytosol"/>
    <property type="evidence" value="ECO:0007669"/>
    <property type="project" value="TreeGrafter"/>
</dbReference>
<keyword evidence="1" id="KW-0238">DNA-binding</keyword>
<evidence type="ECO:0000313" key="4">
    <source>
        <dbReference type="Proteomes" id="UP000242501"/>
    </source>
</evidence>
<dbReference type="AlphaFoldDB" id="A0A1G6GIR2"/>
<accession>A0A1G6GIR2</accession>
<dbReference type="OrthoDB" id="5582699at2"/>
<proteinExistence type="predicted"/>
<name>A0A1G6GIR2_9GAMM</name>
<dbReference type="RefSeq" id="WP_092746497.1">
    <property type="nucleotide sequence ID" value="NZ_FMYL01000001.1"/>
</dbReference>